<protein>
    <recommendedName>
        <fullName evidence="4">Lipoprotein</fullName>
    </recommendedName>
</protein>
<dbReference type="AlphaFoldDB" id="A0A6M7WCP4"/>
<dbReference type="Proteomes" id="UP000503017">
    <property type="component" value="Chromosome"/>
</dbReference>
<evidence type="ECO:0000256" key="1">
    <source>
        <dbReference type="SAM" id="SignalP"/>
    </source>
</evidence>
<evidence type="ECO:0000313" key="3">
    <source>
        <dbReference type="Proteomes" id="UP000503017"/>
    </source>
</evidence>
<feature type="signal peptide" evidence="1">
    <location>
        <begin position="1"/>
        <end position="21"/>
    </location>
</feature>
<name>A0A6M7WCP4_RHILI</name>
<sequence>MQKMMLLAAAVILSACVDQKAAWQNTLANQNQECSAYGFKEGTDAFANCMQSGIDQRRQRAQIAATAFMATRPAPLALPAMQTSRPVNCTSGVVGTQINTSCY</sequence>
<feature type="chain" id="PRO_5026942530" description="Lipoprotein" evidence="1">
    <location>
        <begin position="22"/>
        <end position="103"/>
    </location>
</feature>
<gene>
    <name evidence="2" type="ORF">EB235_08225</name>
</gene>
<keyword evidence="1" id="KW-0732">Signal</keyword>
<evidence type="ECO:0008006" key="4">
    <source>
        <dbReference type="Google" id="ProtNLM"/>
    </source>
</evidence>
<dbReference type="PROSITE" id="PS51257">
    <property type="entry name" value="PROKAR_LIPOPROTEIN"/>
    <property type="match status" value="1"/>
</dbReference>
<evidence type="ECO:0000313" key="2">
    <source>
        <dbReference type="EMBL" id="QKD01500.1"/>
    </source>
</evidence>
<proteinExistence type="predicted"/>
<accession>A0A6M7WCP4</accession>
<dbReference type="EMBL" id="CP033367">
    <property type="protein sequence ID" value="QKD01500.1"/>
    <property type="molecule type" value="Genomic_DNA"/>
</dbReference>
<reference evidence="2 3" key="1">
    <citation type="submission" date="2018-10" db="EMBL/GenBank/DDBJ databases">
        <authorList>
            <person name="Perry B.J."/>
            <person name="Sullivan J.T."/>
            <person name="Murphy R.J.T."/>
            <person name="Ramsay J.P."/>
            <person name="Ronson C.W."/>
        </authorList>
    </citation>
    <scope>NUCLEOTIDE SEQUENCE [LARGE SCALE GENOMIC DNA]</scope>
    <source>
        <strain evidence="2 3">R88b</strain>
    </source>
</reference>
<organism evidence="2 3">
    <name type="scientific">Mesorhizobium loti R88b</name>
    <dbReference type="NCBI Taxonomy" id="935548"/>
    <lineage>
        <taxon>Bacteria</taxon>
        <taxon>Pseudomonadati</taxon>
        <taxon>Pseudomonadota</taxon>
        <taxon>Alphaproteobacteria</taxon>
        <taxon>Hyphomicrobiales</taxon>
        <taxon>Phyllobacteriaceae</taxon>
        <taxon>Mesorhizobium</taxon>
    </lineage>
</organism>